<dbReference type="RefSeq" id="WP_310429342.1">
    <property type="nucleotide sequence ID" value="NZ_JAVDYC010000001.1"/>
</dbReference>
<gene>
    <name evidence="2" type="ORF">J2S44_008530</name>
</gene>
<proteinExistence type="predicted"/>
<dbReference type="Pfam" id="PF13676">
    <property type="entry name" value="TIR_2"/>
    <property type="match status" value="1"/>
</dbReference>
<dbReference type="Proteomes" id="UP001183629">
    <property type="component" value="Unassembled WGS sequence"/>
</dbReference>
<keyword evidence="3" id="KW-1185">Reference proteome</keyword>
<dbReference type="SUPFAM" id="SSF52200">
    <property type="entry name" value="Toll/Interleukin receptor TIR domain"/>
    <property type="match status" value="1"/>
</dbReference>
<dbReference type="EMBL" id="JAVDYC010000001">
    <property type="protein sequence ID" value="MDR7328280.1"/>
    <property type="molecule type" value="Genomic_DNA"/>
</dbReference>
<organism evidence="2 3">
    <name type="scientific">Catenuloplanes niger</name>
    <dbReference type="NCBI Taxonomy" id="587534"/>
    <lineage>
        <taxon>Bacteria</taxon>
        <taxon>Bacillati</taxon>
        <taxon>Actinomycetota</taxon>
        <taxon>Actinomycetes</taxon>
        <taxon>Micromonosporales</taxon>
        <taxon>Micromonosporaceae</taxon>
        <taxon>Catenuloplanes</taxon>
    </lineage>
</organism>
<evidence type="ECO:0000313" key="3">
    <source>
        <dbReference type="Proteomes" id="UP001183629"/>
    </source>
</evidence>
<comment type="caution">
    <text evidence="2">The sequence shown here is derived from an EMBL/GenBank/DDBJ whole genome shotgun (WGS) entry which is preliminary data.</text>
</comment>
<dbReference type="GO" id="GO:0007165">
    <property type="term" value="P:signal transduction"/>
    <property type="evidence" value="ECO:0007669"/>
    <property type="project" value="InterPro"/>
</dbReference>
<dbReference type="AlphaFoldDB" id="A0AAE4A0B2"/>
<dbReference type="InterPro" id="IPR000157">
    <property type="entry name" value="TIR_dom"/>
</dbReference>
<sequence length="170" mass="18673">MLADMPTTTDGGGLDRYDFFISFTDSDREWADWIDALVPEVRNVAGDPCTALYQGTQFVAGTNWVAMVQDGLRRADRFVAVFSDAYLKASSFGAAELHAAWRTDPNGAFRRVVPVRVKDCEPEGLFGPIVYIDLLGLGPQAAERTLVDGLTAAIHGRRPRRRPPFPGASR</sequence>
<reference evidence="2 3" key="1">
    <citation type="submission" date="2023-07" db="EMBL/GenBank/DDBJ databases">
        <title>Sequencing the genomes of 1000 actinobacteria strains.</title>
        <authorList>
            <person name="Klenk H.-P."/>
        </authorList>
    </citation>
    <scope>NUCLEOTIDE SEQUENCE [LARGE SCALE GENOMIC DNA]</scope>
    <source>
        <strain evidence="2 3">DSM 44711</strain>
    </source>
</reference>
<feature type="domain" description="TIR" evidence="1">
    <location>
        <begin position="19"/>
        <end position="137"/>
    </location>
</feature>
<name>A0AAE4A0B2_9ACTN</name>
<accession>A0AAE4A0B2</accession>
<dbReference type="InterPro" id="IPR035897">
    <property type="entry name" value="Toll_tir_struct_dom_sf"/>
</dbReference>
<dbReference type="Gene3D" id="3.40.50.10140">
    <property type="entry name" value="Toll/interleukin-1 receptor homology (TIR) domain"/>
    <property type="match status" value="1"/>
</dbReference>
<evidence type="ECO:0000259" key="1">
    <source>
        <dbReference type="Pfam" id="PF13676"/>
    </source>
</evidence>
<evidence type="ECO:0000313" key="2">
    <source>
        <dbReference type="EMBL" id="MDR7328280.1"/>
    </source>
</evidence>
<protein>
    <recommendedName>
        <fullName evidence="1">TIR domain-containing protein</fullName>
    </recommendedName>
</protein>